<protein>
    <submittedName>
        <fullName evidence="4">FMN-binding domain protein</fullName>
    </submittedName>
</protein>
<dbReference type="PROSITE" id="PS51257">
    <property type="entry name" value="PROKAR_LIPOPROTEIN"/>
    <property type="match status" value="1"/>
</dbReference>
<feature type="chain" id="PRO_5039330445" evidence="2">
    <location>
        <begin position="20"/>
        <end position="253"/>
    </location>
</feature>
<feature type="signal peptide" evidence="2">
    <location>
        <begin position="1"/>
        <end position="19"/>
    </location>
</feature>
<evidence type="ECO:0000259" key="3">
    <source>
        <dbReference type="SMART" id="SM00900"/>
    </source>
</evidence>
<feature type="region of interest" description="Disordered" evidence="1">
    <location>
        <begin position="23"/>
        <end position="46"/>
    </location>
</feature>
<dbReference type="InterPro" id="IPR007329">
    <property type="entry name" value="FMN-bd"/>
</dbReference>
<dbReference type="STRING" id="908809.ABG79_01480"/>
<evidence type="ECO:0000313" key="5">
    <source>
        <dbReference type="Proteomes" id="UP000052015"/>
    </source>
</evidence>
<dbReference type="SMART" id="SM00900">
    <property type="entry name" value="FMN_bind"/>
    <property type="match status" value="2"/>
</dbReference>
<feature type="domain" description="FMN-binding" evidence="3">
    <location>
        <begin position="64"/>
        <end position="145"/>
    </location>
</feature>
<organism evidence="4 5">
    <name type="scientific">Caloramator mitchellensis</name>
    <dbReference type="NCBI Taxonomy" id="908809"/>
    <lineage>
        <taxon>Bacteria</taxon>
        <taxon>Bacillati</taxon>
        <taxon>Bacillota</taxon>
        <taxon>Clostridia</taxon>
        <taxon>Eubacteriales</taxon>
        <taxon>Clostridiaceae</taxon>
        <taxon>Caloramator</taxon>
    </lineage>
</organism>
<dbReference type="GO" id="GO:0010181">
    <property type="term" value="F:FMN binding"/>
    <property type="evidence" value="ECO:0007669"/>
    <property type="project" value="InterPro"/>
</dbReference>
<evidence type="ECO:0000256" key="1">
    <source>
        <dbReference type="SAM" id="MobiDB-lite"/>
    </source>
</evidence>
<dbReference type="Gene3D" id="3.90.1010.20">
    <property type="match status" value="2"/>
</dbReference>
<proteinExistence type="predicted"/>
<dbReference type="OrthoDB" id="45418at2"/>
<dbReference type="RefSeq" id="WP_057978666.1">
    <property type="nucleotide sequence ID" value="NZ_LKHP01000007.1"/>
</dbReference>
<evidence type="ECO:0000313" key="4">
    <source>
        <dbReference type="EMBL" id="KRQ86728.1"/>
    </source>
</evidence>
<feature type="domain" description="FMN-binding" evidence="3">
    <location>
        <begin position="170"/>
        <end position="251"/>
    </location>
</feature>
<reference evidence="4 5" key="1">
    <citation type="submission" date="2015-09" db="EMBL/GenBank/DDBJ databases">
        <title>Draft genome sequence of a Caloramator mitchellensis, a moderate thermophile from the Great Artesian Basin of Australia.</title>
        <authorList>
            <person name="Patel B.K."/>
        </authorList>
    </citation>
    <scope>NUCLEOTIDE SEQUENCE [LARGE SCALE GENOMIC DNA]</scope>
    <source>
        <strain evidence="4 5">VF08</strain>
    </source>
</reference>
<gene>
    <name evidence="4" type="ORF">ABG79_01480</name>
</gene>
<dbReference type="Proteomes" id="UP000052015">
    <property type="component" value="Unassembled WGS sequence"/>
</dbReference>
<dbReference type="Pfam" id="PF04205">
    <property type="entry name" value="FMN_bind"/>
    <property type="match status" value="2"/>
</dbReference>
<sequence>MKKILGILLSTLLTLSLLASCGSKTTSETNTNTNNTSNNTTTTSAKYNDGTYTAYSDATPESKGYAYAEVTIKEDKITEVKLYEVNELGKLKDYANYPMKEAKTANEEMAKRFVEKNSADVDTFTGVTNSSEKYKQAVARALEMASKEKDAKKYLNGTFLASSDQNAKQGYALAYVTIQDDKITKVVLQEVGEDGKIKDYSTYPLKEAKTANEEMAKRFVEKNSADVDTFTGVTNSSEKYKEAVKKALEMATK</sequence>
<name>A0A0R3JTC4_CALMK</name>
<evidence type="ECO:0000256" key="2">
    <source>
        <dbReference type="SAM" id="SignalP"/>
    </source>
</evidence>
<keyword evidence="2" id="KW-0732">Signal</keyword>
<dbReference type="GO" id="GO:0016020">
    <property type="term" value="C:membrane"/>
    <property type="evidence" value="ECO:0007669"/>
    <property type="project" value="InterPro"/>
</dbReference>
<feature type="compositionally biased region" description="Low complexity" evidence="1">
    <location>
        <begin position="25"/>
        <end position="44"/>
    </location>
</feature>
<accession>A0A0R3JTC4</accession>
<dbReference type="EMBL" id="LKHP01000007">
    <property type="protein sequence ID" value="KRQ86728.1"/>
    <property type="molecule type" value="Genomic_DNA"/>
</dbReference>
<comment type="caution">
    <text evidence="4">The sequence shown here is derived from an EMBL/GenBank/DDBJ whole genome shotgun (WGS) entry which is preliminary data.</text>
</comment>
<keyword evidence="5" id="KW-1185">Reference proteome</keyword>
<dbReference type="AlphaFoldDB" id="A0A0R3JTC4"/>